<keyword evidence="4 6" id="KW-0472">Membrane</keyword>
<dbReference type="InterPro" id="IPR006260">
    <property type="entry name" value="TonB/TolA_C"/>
</dbReference>
<reference evidence="7" key="1">
    <citation type="submission" date="2020-03" db="EMBL/GenBank/DDBJ databases">
        <authorList>
            <person name="Guo F."/>
        </authorList>
    </citation>
    <scope>NUCLEOTIDE SEQUENCE</scope>
    <source>
        <strain evidence="7">JCM 30134</strain>
    </source>
</reference>
<dbReference type="Pfam" id="PF13103">
    <property type="entry name" value="TonB_2"/>
    <property type="match status" value="1"/>
</dbReference>
<evidence type="ECO:0000256" key="5">
    <source>
        <dbReference type="SAM" id="MobiDB-lite"/>
    </source>
</evidence>
<dbReference type="GO" id="GO:0016020">
    <property type="term" value="C:membrane"/>
    <property type="evidence" value="ECO:0007669"/>
    <property type="project" value="UniProtKB-SubCell"/>
</dbReference>
<keyword evidence="8" id="KW-1185">Reference proteome</keyword>
<dbReference type="AlphaFoldDB" id="A0A9E5JPC7"/>
<protein>
    <submittedName>
        <fullName evidence="7">Cell envelope integrity protein TolA</fullName>
    </submittedName>
</protein>
<gene>
    <name evidence="7" type="primary">tolA</name>
    <name evidence="7" type="ORF">G8770_01085</name>
</gene>
<dbReference type="NCBIfam" id="TIGR01352">
    <property type="entry name" value="tonB_Cterm"/>
    <property type="match status" value="1"/>
</dbReference>
<dbReference type="EMBL" id="JAAONZ010000001">
    <property type="protein sequence ID" value="NHO64137.1"/>
    <property type="molecule type" value="Genomic_DNA"/>
</dbReference>
<name>A0A9E5JPC7_9GAMM</name>
<evidence type="ECO:0000256" key="4">
    <source>
        <dbReference type="ARBA" id="ARBA00023136"/>
    </source>
</evidence>
<dbReference type="Gene3D" id="3.30.1150.10">
    <property type="match status" value="1"/>
</dbReference>
<dbReference type="InterPro" id="IPR051045">
    <property type="entry name" value="TonB-dependent_transducer"/>
</dbReference>
<evidence type="ECO:0000256" key="1">
    <source>
        <dbReference type="ARBA" id="ARBA00004167"/>
    </source>
</evidence>
<sequence length="262" mass="30232">MSDKSYFLPVVISVLMHGILLVLVVWGWESAELPKQKMTPRYVEATLVTIKPKTVQQAAPKPKPKVVDMAAKRKEQQRLQQAAEKKRLAQQKAERERLRKLAEEKARKEKEKKAKEQADKERLAKQRQEQERKRQQEQQRQKEAAFNDALKEEEALLAAQEDEVTAQSYVALMAQRIEQNWSRPPSARNGMKCELAIQLIPTGEVINVTVVKSSGNSAFDRAAEQAVKKIGRFDELKKVEPDVFERYFRQVTLVFNPQDLRL</sequence>
<dbReference type="PANTHER" id="PTHR33446">
    <property type="entry name" value="PROTEIN TONB-RELATED"/>
    <property type="match status" value="1"/>
</dbReference>
<dbReference type="GO" id="GO:0043213">
    <property type="term" value="P:bacteriocin transport"/>
    <property type="evidence" value="ECO:0007669"/>
    <property type="project" value="InterPro"/>
</dbReference>
<keyword evidence="3 6" id="KW-1133">Transmembrane helix</keyword>
<dbReference type="GO" id="GO:0019534">
    <property type="term" value="F:toxin transmembrane transporter activity"/>
    <property type="evidence" value="ECO:0007669"/>
    <property type="project" value="InterPro"/>
</dbReference>
<dbReference type="NCBIfam" id="TIGR02794">
    <property type="entry name" value="tolA_full"/>
    <property type="match status" value="1"/>
</dbReference>
<feature type="region of interest" description="Disordered" evidence="5">
    <location>
        <begin position="71"/>
        <end position="145"/>
    </location>
</feature>
<dbReference type="RefSeq" id="WP_167180859.1">
    <property type="nucleotide sequence ID" value="NZ_JAAONZ010000001.1"/>
</dbReference>
<comment type="caution">
    <text evidence="7">The sequence shown here is derived from an EMBL/GenBank/DDBJ whole genome shotgun (WGS) entry which is preliminary data.</text>
</comment>
<feature type="transmembrane region" description="Helical" evidence="6">
    <location>
        <begin position="6"/>
        <end position="28"/>
    </location>
</feature>
<dbReference type="SUPFAM" id="SSF74653">
    <property type="entry name" value="TolA/TonB C-terminal domain"/>
    <property type="match status" value="1"/>
</dbReference>
<keyword evidence="2 6" id="KW-0812">Transmembrane</keyword>
<proteinExistence type="predicted"/>
<evidence type="ECO:0000313" key="7">
    <source>
        <dbReference type="EMBL" id="NHO64137.1"/>
    </source>
</evidence>
<accession>A0A9E5JPC7</accession>
<evidence type="ECO:0000256" key="3">
    <source>
        <dbReference type="ARBA" id="ARBA00022989"/>
    </source>
</evidence>
<evidence type="ECO:0000256" key="6">
    <source>
        <dbReference type="SAM" id="Phobius"/>
    </source>
</evidence>
<dbReference type="Proteomes" id="UP000787472">
    <property type="component" value="Unassembled WGS sequence"/>
</dbReference>
<organism evidence="7 8">
    <name type="scientific">Pseudomaricurvus hydrocarbonicus</name>
    <dbReference type="NCBI Taxonomy" id="1470433"/>
    <lineage>
        <taxon>Bacteria</taxon>
        <taxon>Pseudomonadati</taxon>
        <taxon>Pseudomonadota</taxon>
        <taxon>Gammaproteobacteria</taxon>
        <taxon>Cellvibrionales</taxon>
        <taxon>Cellvibrionaceae</taxon>
        <taxon>Pseudomaricurvus</taxon>
    </lineage>
</organism>
<evidence type="ECO:0000313" key="8">
    <source>
        <dbReference type="Proteomes" id="UP000787472"/>
    </source>
</evidence>
<evidence type="ECO:0000256" key="2">
    <source>
        <dbReference type="ARBA" id="ARBA00022692"/>
    </source>
</evidence>
<comment type="subcellular location">
    <subcellularLocation>
        <location evidence="1">Membrane</location>
        <topology evidence="1">Single-pass membrane protein</topology>
    </subcellularLocation>
</comment>
<dbReference type="InterPro" id="IPR014161">
    <property type="entry name" value="Tol-Pal_TolA"/>
</dbReference>